<dbReference type="PANTHER" id="PTHR23514">
    <property type="entry name" value="BYPASS OF STOP CODON PROTEIN 6"/>
    <property type="match status" value="1"/>
</dbReference>
<evidence type="ECO:0000256" key="2">
    <source>
        <dbReference type="ARBA" id="ARBA00022692"/>
    </source>
</evidence>
<dbReference type="InterPro" id="IPR036259">
    <property type="entry name" value="MFS_trans_sf"/>
</dbReference>
<dbReference type="SUPFAM" id="SSF103473">
    <property type="entry name" value="MFS general substrate transporter"/>
    <property type="match status" value="1"/>
</dbReference>
<evidence type="ECO:0000313" key="7">
    <source>
        <dbReference type="Proteomes" id="UP000198706"/>
    </source>
</evidence>
<dbReference type="PANTHER" id="PTHR23514:SF13">
    <property type="entry name" value="INNER MEMBRANE PROTEIN YBJJ"/>
    <property type="match status" value="1"/>
</dbReference>
<accession>A0A1G9Q3N5</accession>
<dbReference type="InterPro" id="IPR051788">
    <property type="entry name" value="MFS_Transporter"/>
</dbReference>
<evidence type="ECO:0000313" key="6">
    <source>
        <dbReference type="EMBL" id="SDM05616.1"/>
    </source>
</evidence>
<dbReference type="AlphaFoldDB" id="A0A1G9Q3N5"/>
<organism evidence="6 7">
    <name type="scientific">Pseudomonas indica</name>
    <dbReference type="NCBI Taxonomy" id="137658"/>
    <lineage>
        <taxon>Bacteria</taxon>
        <taxon>Pseudomonadati</taxon>
        <taxon>Pseudomonadota</taxon>
        <taxon>Gammaproteobacteria</taxon>
        <taxon>Pseudomonadales</taxon>
        <taxon>Pseudomonadaceae</taxon>
        <taxon>Pseudomonas</taxon>
    </lineage>
</organism>
<dbReference type="GO" id="GO:0016020">
    <property type="term" value="C:membrane"/>
    <property type="evidence" value="ECO:0007669"/>
    <property type="project" value="UniProtKB-SubCell"/>
</dbReference>
<feature type="transmembrane region" description="Helical" evidence="5">
    <location>
        <begin position="139"/>
        <end position="155"/>
    </location>
</feature>
<feature type="transmembrane region" description="Helical" evidence="5">
    <location>
        <begin position="326"/>
        <end position="347"/>
    </location>
</feature>
<evidence type="ECO:0000256" key="1">
    <source>
        <dbReference type="ARBA" id="ARBA00004141"/>
    </source>
</evidence>
<feature type="transmembrane region" description="Helical" evidence="5">
    <location>
        <begin position="353"/>
        <end position="377"/>
    </location>
</feature>
<comment type="subcellular location">
    <subcellularLocation>
        <location evidence="1">Membrane</location>
        <topology evidence="1">Multi-pass membrane protein</topology>
    </subcellularLocation>
</comment>
<dbReference type="OrthoDB" id="9810941at2"/>
<dbReference type="EMBL" id="FNFD01000045">
    <property type="protein sequence ID" value="SDM05616.1"/>
    <property type="molecule type" value="Genomic_DNA"/>
</dbReference>
<evidence type="ECO:0000256" key="3">
    <source>
        <dbReference type="ARBA" id="ARBA00022989"/>
    </source>
</evidence>
<proteinExistence type="predicted"/>
<evidence type="ECO:0000256" key="5">
    <source>
        <dbReference type="SAM" id="Phobius"/>
    </source>
</evidence>
<reference evidence="6 7" key="1">
    <citation type="submission" date="2016-10" db="EMBL/GenBank/DDBJ databases">
        <authorList>
            <person name="de Groot N.N."/>
        </authorList>
    </citation>
    <scope>NUCLEOTIDE SEQUENCE [LARGE SCALE GENOMIC DNA]</scope>
    <source>
        <strain evidence="6 7">JCM 21544</strain>
    </source>
</reference>
<name>A0A1G9Q3N5_9PSED</name>
<sequence length="386" mass="39948">MTSISPAHMARWACAYCFAVNGLLHGSAMARIPALKAQAALDERALGQALLGLGFGALLAFPLTGVLVRRLGARMILSVSCLVLLLLFPLLGLVGNAWHLAAMLFLIGMASGALDVAVNTQAVEVERLLGRPCLSGMHGMYSLGGLVGALGAAALASWPPFWHFSLIAVPGLLALPWSRKRFLPDPPPKPVESKAPLLVLPPLPVLGLGLLALCSFVSEGAIADWSALLLHDVFASSERVAALGFAAFSATMVFGRLFGDRLRVLFADVSLLRGLSILATAGMLLALFGPSAPWAIIGFALAGLGLSVIVPIVFSAAGNRPGVDTSVGVAAVATLGYGGLLLGPPLIGLLAHYIGLRLALLSVVGLCVFLILGSPWVKRPDAGRQA</sequence>
<feature type="transmembrane region" description="Helical" evidence="5">
    <location>
        <begin position="46"/>
        <end position="68"/>
    </location>
</feature>
<feature type="transmembrane region" description="Helical" evidence="5">
    <location>
        <begin position="100"/>
        <end position="118"/>
    </location>
</feature>
<feature type="transmembrane region" description="Helical" evidence="5">
    <location>
        <begin position="161"/>
        <end position="177"/>
    </location>
</feature>
<keyword evidence="3 5" id="KW-1133">Transmembrane helix</keyword>
<feature type="transmembrane region" description="Helical" evidence="5">
    <location>
        <begin position="75"/>
        <end position="94"/>
    </location>
</feature>
<dbReference type="RefSeq" id="WP_084338259.1">
    <property type="nucleotide sequence ID" value="NZ_FNFD01000045.1"/>
</dbReference>
<dbReference type="Pfam" id="PF07690">
    <property type="entry name" value="MFS_1"/>
    <property type="match status" value="1"/>
</dbReference>
<keyword evidence="2 5" id="KW-0812">Transmembrane</keyword>
<evidence type="ECO:0000256" key="4">
    <source>
        <dbReference type="ARBA" id="ARBA00023136"/>
    </source>
</evidence>
<feature type="transmembrane region" description="Helical" evidence="5">
    <location>
        <begin position="240"/>
        <end position="259"/>
    </location>
</feature>
<feature type="transmembrane region" description="Helical" evidence="5">
    <location>
        <begin position="271"/>
        <end position="288"/>
    </location>
</feature>
<dbReference type="InterPro" id="IPR011701">
    <property type="entry name" value="MFS"/>
</dbReference>
<protein>
    <submittedName>
        <fullName evidence="6">Fucose permease</fullName>
    </submittedName>
</protein>
<dbReference type="Proteomes" id="UP000198706">
    <property type="component" value="Unassembled WGS sequence"/>
</dbReference>
<keyword evidence="7" id="KW-1185">Reference proteome</keyword>
<dbReference type="Gene3D" id="1.20.1250.20">
    <property type="entry name" value="MFS general substrate transporter like domains"/>
    <property type="match status" value="2"/>
</dbReference>
<dbReference type="STRING" id="137658.SAMN05216186_14511"/>
<feature type="transmembrane region" description="Helical" evidence="5">
    <location>
        <begin position="294"/>
        <end position="314"/>
    </location>
</feature>
<feature type="transmembrane region" description="Helical" evidence="5">
    <location>
        <begin position="197"/>
        <end position="218"/>
    </location>
</feature>
<gene>
    <name evidence="6" type="ORF">SAMN05216186_14511</name>
</gene>
<keyword evidence="4 5" id="KW-0472">Membrane</keyword>
<dbReference type="GO" id="GO:0022857">
    <property type="term" value="F:transmembrane transporter activity"/>
    <property type="evidence" value="ECO:0007669"/>
    <property type="project" value="InterPro"/>
</dbReference>
<dbReference type="CDD" id="cd17393">
    <property type="entry name" value="MFS_MosC_like"/>
    <property type="match status" value="1"/>
</dbReference>